<dbReference type="HAMAP" id="MF_00022">
    <property type="entry name" value="Glu_tRNA_synth_type1"/>
    <property type="match status" value="1"/>
</dbReference>
<dbReference type="SUPFAM" id="SSF52374">
    <property type="entry name" value="Nucleotidylyl transferase"/>
    <property type="match status" value="1"/>
</dbReference>
<dbReference type="GO" id="GO:0004818">
    <property type="term" value="F:glutamate-tRNA ligase activity"/>
    <property type="evidence" value="ECO:0007669"/>
    <property type="project" value="UniProtKB-EC"/>
</dbReference>
<dbReference type="PANTHER" id="PTHR43311:SF2">
    <property type="entry name" value="GLUTAMATE--TRNA LIGASE, MITOCHONDRIAL-RELATED"/>
    <property type="match status" value="1"/>
</dbReference>
<comment type="caution">
    <text evidence="14">The sequence shown here is derived from an EMBL/GenBank/DDBJ whole genome shotgun (WGS) entry which is preliminary data.</text>
</comment>
<evidence type="ECO:0000256" key="4">
    <source>
        <dbReference type="ARBA" id="ARBA00012835"/>
    </source>
</evidence>
<dbReference type="Pfam" id="PF19269">
    <property type="entry name" value="Anticodon_2"/>
    <property type="match status" value="1"/>
</dbReference>
<comment type="similarity">
    <text evidence="2">Belongs to the class-I aminoacyl-tRNA synthetase family. Glutamate--tRNA ligase type 1 subfamily.</text>
</comment>
<evidence type="ECO:0000313" key="14">
    <source>
        <dbReference type="EMBL" id="KKO02727.1"/>
    </source>
</evidence>
<dbReference type="EC" id="6.1.1.17" evidence="4"/>
<dbReference type="AlphaFoldDB" id="A0A0F9XT77"/>
<dbReference type="Gene3D" id="1.10.10.350">
    <property type="match status" value="1"/>
</dbReference>
<dbReference type="PRINTS" id="PR00987">
    <property type="entry name" value="TRNASYNTHGLU"/>
</dbReference>
<keyword evidence="7" id="KW-0547">Nucleotide-binding</keyword>
<evidence type="ECO:0000259" key="13">
    <source>
        <dbReference type="Pfam" id="PF19269"/>
    </source>
</evidence>
<dbReference type="CDD" id="cd00808">
    <property type="entry name" value="GluRS_core"/>
    <property type="match status" value="1"/>
</dbReference>
<evidence type="ECO:0000259" key="12">
    <source>
        <dbReference type="Pfam" id="PF00749"/>
    </source>
</evidence>
<organism evidence="14">
    <name type="scientific">marine sediment metagenome</name>
    <dbReference type="NCBI Taxonomy" id="412755"/>
    <lineage>
        <taxon>unclassified sequences</taxon>
        <taxon>metagenomes</taxon>
        <taxon>ecological metagenomes</taxon>
    </lineage>
</organism>
<dbReference type="FunFam" id="3.40.50.620:FF:000007">
    <property type="entry name" value="Glutamate--tRNA ligase"/>
    <property type="match status" value="1"/>
</dbReference>
<keyword evidence="9" id="KW-0648">Protein biosynthesis</keyword>
<dbReference type="GO" id="GO:0008270">
    <property type="term" value="F:zinc ion binding"/>
    <property type="evidence" value="ECO:0007669"/>
    <property type="project" value="InterPro"/>
</dbReference>
<evidence type="ECO:0000256" key="3">
    <source>
        <dbReference type="ARBA" id="ARBA00011245"/>
    </source>
</evidence>
<comment type="subunit">
    <text evidence="3">Monomer.</text>
</comment>
<reference evidence="14" key="1">
    <citation type="journal article" date="2015" name="Nature">
        <title>Complex archaea that bridge the gap between prokaryotes and eukaryotes.</title>
        <authorList>
            <person name="Spang A."/>
            <person name="Saw J.H."/>
            <person name="Jorgensen S.L."/>
            <person name="Zaremba-Niedzwiedzka K."/>
            <person name="Martijn J."/>
            <person name="Lind A.E."/>
            <person name="van Eijk R."/>
            <person name="Schleper C."/>
            <person name="Guy L."/>
            <person name="Ettema T.J."/>
        </authorList>
    </citation>
    <scope>NUCLEOTIDE SEQUENCE</scope>
</reference>
<evidence type="ECO:0000256" key="11">
    <source>
        <dbReference type="ARBA" id="ARBA00030865"/>
    </source>
</evidence>
<comment type="subcellular location">
    <subcellularLocation>
        <location evidence="1">Cytoplasm</location>
    </subcellularLocation>
</comment>
<proteinExistence type="inferred from homology"/>
<evidence type="ECO:0000256" key="9">
    <source>
        <dbReference type="ARBA" id="ARBA00022917"/>
    </source>
</evidence>
<keyword evidence="10" id="KW-0030">Aminoacyl-tRNA synthetase</keyword>
<evidence type="ECO:0000256" key="7">
    <source>
        <dbReference type="ARBA" id="ARBA00022741"/>
    </source>
</evidence>
<accession>A0A0F9XT77</accession>
<keyword evidence="8" id="KW-0067">ATP-binding</keyword>
<dbReference type="Pfam" id="PF00749">
    <property type="entry name" value="tRNA-synt_1c"/>
    <property type="match status" value="1"/>
</dbReference>
<dbReference type="InterPro" id="IPR049940">
    <property type="entry name" value="GluQ/Sye"/>
</dbReference>
<dbReference type="InterPro" id="IPR033910">
    <property type="entry name" value="GluRS_core"/>
</dbReference>
<dbReference type="EMBL" id="LAZR01000029">
    <property type="protein sequence ID" value="KKO02727.1"/>
    <property type="molecule type" value="Genomic_DNA"/>
</dbReference>
<evidence type="ECO:0000256" key="5">
    <source>
        <dbReference type="ARBA" id="ARBA00022490"/>
    </source>
</evidence>
<keyword evidence="6" id="KW-0436">Ligase</keyword>
<sequence>MLKVSLVIYWVENETMPEKSLENEIRVRFAPAPTGFLHIGGAKTALFNYLFAKKNKGSFILRIEDTDFAKSNPRFEKEILDSLKWLGIEWSEGPYRQSERLDIYAKYLEELLKEEKAYHCFCSEEELEAQRQYRMSIGQPPLYDGKCRQLTGKETKKYLAEGKKSVIRFKVPVKKIVFQDLIRGQIEFDSGLIGDFIIAKDLSHPLYNFVVVVDDYEMKITYIIRGEDLLPNTPKQILLQGALNFSQPKYVHLPLILGPDRAKLSKRHGAVAVTEYRKEGYLPETLVNFMAFLGWNPGIEREIYSMQSLIKEFSLEKCQKGGAIFNIKRLDFLNGFYIRQKSIERLTKICLPYLIEAGFIKALKNNPGNPGSPDNPEKLKLFEEKKPKYKIKETGEIIELNYLEKIIAIYQERLKKISEIVDFTSFFFKDKLEYQKGLLRWKEASDKEIRKSLDKLEKIISKIKTEDWDKENLEKQIMPEAEKAGDRGYMLWPFRVALTGKEASASPFEIAEVLGKEKTLKRIIRAHNILCA</sequence>
<dbReference type="InterPro" id="IPR004527">
    <property type="entry name" value="Glu-tRNA-ligase_bac/mito"/>
</dbReference>
<dbReference type="GO" id="GO:0005829">
    <property type="term" value="C:cytosol"/>
    <property type="evidence" value="ECO:0007669"/>
    <property type="project" value="TreeGrafter"/>
</dbReference>
<dbReference type="InterPro" id="IPR020751">
    <property type="entry name" value="aa-tRNA-synth_I_codon-bd_sub2"/>
</dbReference>
<dbReference type="InterPro" id="IPR014729">
    <property type="entry name" value="Rossmann-like_a/b/a_fold"/>
</dbReference>
<dbReference type="InterPro" id="IPR045462">
    <property type="entry name" value="aa-tRNA-synth_I_cd-bd"/>
</dbReference>
<name>A0A0F9XT77_9ZZZZ</name>
<evidence type="ECO:0000256" key="10">
    <source>
        <dbReference type="ARBA" id="ARBA00023146"/>
    </source>
</evidence>
<dbReference type="GO" id="GO:0005524">
    <property type="term" value="F:ATP binding"/>
    <property type="evidence" value="ECO:0007669"/>
    <property type="project" value="UniProtKB-KW"/>
</dbReference>
<dbReference type="PANTHER" id="PTHR43311">
    <property type="entry name" value="GLUTAMATE--TRNA LIGASE"/>
    <property type="match status" value="1"/>
</dbReference>
<dbReference type="GO" id="GO:0000049">
    <property type="term" value="F:tRNA binding"/>
    <property type="evidence" value="ECO:0007669"/>
    <property type="project" value="InterPro"/>
</dbReference>
<dbReference type="NCBIfam" id="TIGR00464">
    <property type="entry name" value="gltX_bact"/>
    <property type="match status" value="1"/>
</dbReference>
<evidence type="ECO:0000256" key="8">
    <source>
        <dbReference type="ARBA" id="ARBA00022840"/>
    </source>
</evidence>
<dbReference type="GO" id="GO:0006424">
    <property type="term" value="P:glutamyl-tRNA aminoacylation"/>
    <property type="evidence" value="ECO:0007669"/>
    <property type="project" value="InterPro"/>
</dbReference>
<feature type="domain" description="Glutamyl/glutaminyl-tRNA synthetase class Ib catalytic" evidence="12">
    <location>
        <begin position="24"/>
        <end position="331"/>
    </location>
</feature>
<feature type="domain" description="Aminoacyl-tRNA synthetase class I anticodon-binding" evidence="13">
    <location>
        <begin position="398"/>
        <end position="526"/>
    </location>
</feature>
<evidence type="ECO:0000256" key="6">
    <source>
        <dbReference type="ARBA" id="ARBA00022598"/>
    </source>
</evidence>
<dbReference type="InterPro" id="IPR000924">
    <property type="entry name" value="Glu/Gln-tRNA-synth"/>
</dbReference>
<dbReference type="Gene3D" id="3.40.50.620">
    <property type="entry name" value="HUPs"/>
    <property type="match status" value="1"/>
</dbReference>
<protein>
    <recommendedName>
        <fullName evidence="4">glutamate--tRNA ligase</fullName>
        <ecNumber evidence="4">6.1.1.17</ecNumber>
    </recommendedName>
    <alternativeName>
        <fullName evidence="11">Glutamyl-tRNA synthetase</fullName>
    </alternativeName>
</protein>
<evidence type="ECO:0000256" key="2">
    <source>
        <dbReference type="ARBA" id="ARBA00007894"/>
    </source>
</evidence>
<gene>
    <name evidence="14" type="ORF">LCGC14_0101760</name>
</gene>
<dbReference type="InterPro" id="IPR001412">
    <property type="entry name" value="aa-tRNA-synth_I_CS"/>
</dbReference>
<dbReference type="InterPro" id="IPR020058">
    <property type="entry name" value="Glu/Gln-tRNA-synth_Ib_cat-dom"/>
</dbReference>
<dbReference type="InterPro" id="IPR008925">
    <property type="entry name" value="aa_tRNA-synth_I_cd-bd_sf"/>
</dbReference>
<evidence type="ECO:0000256" key="1">
    <source>
        <dbReference type="ARBA" id="ARBA00004496"/>
    </source>
</evidence>
<dbReference type="SUPFAM" id="SSF48163">
    <property type="entry name" value="An anticodon-binding domain of class I aminoacyl-tRNA synthetases"/>
    <property type="match status" value="1"/>
</dbReference>
<keyword evidence="5" id="KW-0963">Cytoplasm</keyword>
<dbReference type="PROSITE" id="PS00178">
    <property type="entry name" value="AA_TRNA_LIGASE_I"/>
    <property type="match status" value="1"/>
</dbReference>